<dbReference type="Pfam" id="PF12833">
    <property type="entry name" value="HTH_18"/>
    <property type="match status" value="1"/>
</dbReference>
<dbReference type="PANTHER" id="PTHR43280">
    <property type="entry name" value="ARAC-FAMILY TRANSCRIPTIONAL REGULATOR"/>
    <property type="match status" value="1"/>
</dbReference>
<dbReference type="GO" id="GO:0003700">
    <property type="term" value="F:DNA-binding transcription factor activity"/>
    <property type="evidence" value="ECO:0007669"/>
    <property type="project" value="InterPro"/>
</dbReference>
<dbReference type="EMBL" id="BJTZ01000052">
    <property type="protein sequence ID" value="GEK15981.1"/>
    <property type="molecule type" value="Genomic_DNA"/>
</dbReference>
<evidence type="ECO:0000313" key="4">
    <source>
        <dbReference type="Proteomes" id="UP000321787"/>
    </source>
</evidence>
<proteinExistence type="predicted"/>
<dbReference type="Proteomes" id="UP000321787">
    <property type="component" value="Unassembled WGS sequence"/>
</dbReference>
<dbReference type="AlphaFoldDB" id="A0A510UR94"/>
<dbReference type="GO" id="GO:0043565">
    <property type="term" value="F:sequence-specific DNA binding"/>
    <property type="evidence" value="ECO:0007669"/>
    <property type="project" value="InterPro"/>
</dbReference>
<dbReference type="InterPro" id="IPR018060">
    <property type="entry name" value="HTH_AraC"/>
</dbReference>
<keyword evidence="1" id="KW-0238">DNA-binding</keyword>
<dbReference type="SMART" id="SM00342">
    <property type="entry name" value="HTH_ARAC"/>
    <property type="match status" value="1"/>
</dbReference>
<comment type="caution">
    <text evidence="3">The sequence shown here is derived from an EMBL/GenBank/DDBJ whole genome shotgun (WGS) entry which is preliminary data.</text>
</comment>
<evidence type="ECO:0000313" key="3">
    <source>
        <dbReference type="EMBL" id="GEK15981.1"/>
    </source>
</evidence>
<organism evidence="3 4">
    <name type="scientific">Aliivibrio fischeri</name>
    <name type="common">Vibrio fischeri</name>
    <dbReference type="NCBI Taxonomy" id="668"/>
    <lineage>
        <taxon>Bacteria</taxon>
        <taxon>Pseudomonadati</taxon>
        <taxon>Pseudomonadota</taxon>
        <taxon>Gammaproteobacteria</taxon>
        <taxon>Vibrionales</taxon>
        <taxon>Vibrionaceae</taxon>
        <taxon>Aliivibrio</taxon>
    </lineage>
</organism>
<evidence type="ECO:0000259" key="2">
    <source>
        <dbReference type="PROSITE" id="PS01124"/>
    </source>
</evidence>
<reference evidence="3 4" key="1">
    <citation type="submission" date="2019-07" db="EMBL/GenBank/DDBJ databases">
        <title>Whole genome shotgun sequence of Aliivibrio fischeri NBRC 101058.</title>
        <authorList>
            <person name="Hosoyama A."/>
            <person name="Uohara A."/>
            <person name="Ohji S."/>
            <person name="Ichikawa N."/>
        </authorList>
    </citation>
    <scope>NUCLEOTIDE SEQUENCE [LARGE SCALE GENOMIC DNA]</scope>
    <source>
        <strain evidence="3 4">NBRC 101058</strain>
    </source>
</reference>
<dbReference type="RefSeq" id="WP_146866637.1">
    <property type="nucleotide sequence ID" value="NZ_BJTZ01000052.1"/>
</dbReference>
<evidence type="ECO:0000256" key="1">
    <source>
        <dbReference type="ARBA" id="ARBA00023125"/>
    </source>
</evidence>
<feature type="domain" description="HTH araC/xylS-type" evidence="2">
    <location>
        <begin position="125"/>
        <end position="224"/>
    </location>
</feature>
<dbReference type="PANTHER" id="PTHR43280:SF29">
    <property type="entry name" value="ARAC-FAMILY TRANSCRIPTIONAL REGULATOR"/>
    <property type="match status" value="1"/>
</dbReference>
<protein>
    <recommendedName>
        <fullName evidence="2">HTH araC/xylS-type domain-containing protein</fullName>
    </recommendedName>
</protein>
<accession>A0A510UR94</accession>
<gene>
    <name evidence="3" type="ORF">AFI02nite_40170</name>
</gene>
<dbReference type="Gene3D" id="1.10.10.60">
    <property type="entry name" value="Homeodomain-like"/>
    <property type="match status" value="1"/>
</dbReference>
<dbReference type="PROSITE" id="PS01124">
    <property type="entry name" value="HTH_ARAC_FAMILY_2"/>
    <property type="match status" value="1"/>
</dbReference>
<sequence length="253" mass="30126">MFYKAIIHNLFIRSIWIHKKNEETELKDFFILIRKNPIDKKESNKIIIYTFDRDLTIDNEDQLLIIHKNFYQNLGVPSFNHYSINSLLIHNLFESIKITKKPIYTLLSLVNFIGSDIYQKDDIFEKIKNTIEINSDNANFNLEELCSIIFMSKRKVQYIISSNNTTYSQLLQQYRIYKLKNLIMENKNISILKMSFISGFANYSTANRLFKHYVGVSIKDYINEWQHFILQKENNKNELITDNKNKIISKTLV</sequence>
<name>A0A510UR94_ALIFS</name>